<protein>
    <recommendedName>
        <fullName evidence="3">AAA+ ATPase domain-containing protein</fullName>
    </recommendedName>
</protein>
<dbReference type="InterPro" id="IPR045006">
    <property type="entry name" value="CHLI-like"/>
</dbReference>
<dbReference type="NCBIfam" id="TIGR00368">
    <property type="entry name" value="YifB family Mg chelatase-like AAA ATPase"/>
    <property type="match status" value="1"/>
</dbReference>
<comment type="caution">
    <text evidence="4">The sequence shown here is derived from an EMBL/GenBank/DDBJ whole genome shotgun (WGS) entry which is preliminary data.</text>
</comment>
<dbReference type="RefSeq" id="WP_189351101.1">
    <property type="nucleotide sequence ID" value="NZ_BMXK01000012.1"/>
</dbReference>
<dbReference type="SUPFAM" id="SSF54211">
    <property type="entry name" value="Ribosomal protein S5 domain 2-like"/>
    <property type="match status" value="1"/>
</dbReference>
<dbReference type="SMART" id="SM00382">
    <property type="entry name" value="AAA"/>
    <property type="match status" value="1"/>
</dbReference>
<dbReference type="InterPro" id="IPR027417">
    <property type="entry name" value="P-loop_NTPase"/>
</dbReference>
<dbReference type="InterPro" id="IPR025158">
    <property type="entry name" value="Mg_chelat-rel_C"/>
</dbReference>
<dbReference type="Pfam" id="PF13541">
    <property type="entry name" value="ChlI"/>
    <property type="match status" value="1"/>
</dbReference>
<name>A0ABQ3GLA5_9MICC</name>
<feature type="domain" description="AAA+ ATPase" evidence="3">
    <location>
        <begin position="227"/>
        <end position="410"/>
    </location>
</feature>
<reference evidence="5" key="1">
    <citation type="journal article" date="2019" name="Int. J. Syst. Evol. Microbiol.">
        <title>The Global Catalogue of Microorganisms (GCM) 10K type strain sequencing project: providing services to taxonomists for standard genome sequencing and annotation.</title>
        <authorList>
            <consortium name="The Broad Institute Genomics Platform"/>
            <consortium name="The Broad Institute Genome Sequencing Center for Infectious Disease"/>
            <person name="Wu L."/>
            <person name="Ma J."/>
        </authorList>
    </citation>
    <scope>NUCLEOTIDE SEQUENCE [LARGE SCALE GENOMIC DNA]</scope>
    <source>
        <strain evidence="5">KCTC 19466</strain>
    </source>
</reference>
<keyword evidence="5" id="KW-1185">Reference proteome</keyword>
<evidence type="ECO:0000256" key="1">
    <source>
        <dbReference type="ARBA" id="ARBA00006354"/>
    </source>
</evidence>
<dbReference type="InterPro" id="IPR004482">
    <property type="entry name" value="Mg_chelat-rel"/>
</dbReference>
<dbReference type="InterPro" id="IPR003593">
    <property type="entry name" value="AAA+_ATPase"/>
</dbReference>
<accession>A0ABQ3GLA5</accession>
<dbReference type="Gene3D" id="3.30.230.10">
    <property type="match status" value="1"/>
</dbReference>
<dbReference type="Pfam" id="PF01078">
    <property type="entry name" value="Mg_chelatase"/>
    <property type="match status" value="1"/>
</dbReference>
<dbReference type="Proteomes" id="UP000642819">
    <property type="component" value="Unassembled WGS sequence"/>
</dbReference>
<gene>
    <name evidence="4" type="ORF">GCM10008096_26810</name>
</gene>
<evidence type="ECO:0000256" key="2">
    <source>
        <dbReference type="SAM" id="MobiDB-lite"/>
    </source>
</evidence>
<evidence type="ECO:0000259" key="3">
    <source>
        <dbReference type="SMART" id="SM00382"/>
    </source>
</evidence>
<comment type="similarity">
    <text evidence="1">Belongs to the Mg-chelatase subunits D/I family. ComM subfamily.</text>
</comment>
<evidence type="ECO:0000313" key="5">
    <source>
        <dbReference type="Proteomes" id="UP000642819"/>
    </source>
</evidence>
<dbReference type="PRINTS" id="PR00830">
    <property type="entry name" value="ENDOLAPTASE"/>
</dbReference>
<dbReference type="PANTHER" id="PTHR32039:SF7">
    <property type="entry name" value="COMPETENCE PROTEIN COMM"/>
    <property type="match status" value="1"/>
</dbReference>
<feature type="region of interest" description="Disordered" evidence="2">
    <location>
        <begin position="187"/>
        <end position="209"/>
    </location>
</feature>
<dbReference type="SUPFAM" id="SSF52540">
    <property type="entry name" value="P-loop containing nucleoside triphosphate hydrolases"/>
    <property type="match status" value="1"/>
</dbReference>
<organism evidence="4 5">
    <name type="scientific">Zhihengliuella salsuginis</name>
    <dbReference type="NCBI Taxonomy" id="578222"/>
    <lineage>
        <taxon>Bacteria</taxon>
        <taxon>Bacillati</taxon>
        <taxon>Actinomycetota</taxon>
        <taxon>Actinomycetes</taxon>
        <taxon>Micrococcales</taxon>
        <taxon>Micrococcaceae</taxon>
        <taxon>Zhihengliuella</taxon>
    </lineage>
</organism>
<dbReference type="Pfam" id="PF13335">
    <property type="entry name" value="Mg_chelatase_C"/>
    <property type="match status" value="1"/>
</dbReference>
<dbReference type="EMBL" id="BMXK01000012">
    <property type="protein sequence ID" value="GHD11910.1"/>
    <property type="molecule type" value="Genomic_DNA"/>
</dbReference>
<dbReference type="PANTHER" id="PTHR32039">
    <property type="entry name" value="MAGNESIUM-CHELATASE SUBUNIT CHLI"/>
    <property type="match status" value="1"/>
</dbReference>
<dbReference type="Gene3D" id="3.40.50.300">
    <property type="entry name" value="P-loop containing nucleotide triphosphate hydrolases"/>
    <property type="match status" value="1"/>
</dbReference>
<evidence type="ECO:0000313" key="4">
    <source>
        <dbReference type="EMBL" id="GHD11910.1"/>
    </source>
</evidence>
<sequence>MSGGNLGRATGVALTGLTGHIVDVEADIGGGLPAFVLLGLPDASLGEARDRIRSAARNTGVGLSPRRITVNLQPASLPKRGSALDLAIVAAALSADGTMDAQDDTLYIGELGLDGMIRPVPGVLPAVLAGVQHGYRKFAVPRANLEEARLVTGAEVSGYRHLADVVAASGAPPETVRQLRWSSGISREAASRRPLAPRGTEREAVADYSDVRGQESARFALEVSAAGRHHVMLRGEPGAGKTMLAERLPTILPPLDDDEALEVTAVHSVEGREPVSRLIRQPPLVSPHHTATMAALVGGGSGIPRPGAASRAHRGVLFLDEAPEFRGGVLDALRQPLESGEMTVHRAAGAATFPARFQLVLAANLCPCGRSAPGGRDCECTPTARRRYLGRLSGPLLDRVDIQVAVPRVAPTYLASAPDPESSAQIRNRVSEARSRQDRRLRNVGLRTNGEIPSRLLRGELAPPAASLPKLDEAFRRGWLSARGYDRVIRLGWTIADLNRRDTPSLEDLDVALQLRQNQERTP</sequence>
<dbReference type="InterPro" id="IPR014721">
    <property type="entry name" value="Ribsml_uS5_D2-typ_fold_subgr"/>
</dbReference>
<proteinExistence type="inferred from homology"/>
<feature type="compositionally biased region" description="Basic and acidic residues" evidence="2">
    <location>
        <begin position="199"/>
        <end position="209"/>
    </location>
</feature>
<dbReference type="InterPro" id="IPR000523">
    <property type="entry name" value="Mg_chelatse_chII-like_cat_dom"/>
</dbReference>
<dbReference type="InterPro" id="IPR020568">
    <property type="entry name" value="Ribosomal_Su5_D2-typ_SF"/>
</dbReference>